<feature type="compositionally biased region" description="Acidic residues" evidence="1">
    <location>
        <begin position="561"/>
        <end position="593"/>
    </location>
</feature>
<comment type="caution">
    <text evidence="2">The sequence shown here is derived from an EMBL/GenBank/DDBJ whole genome shotgun (WGS) entry which is preliminary data.</text>
</comment>
<feature type="non-terminal residue" evidence="2">
    <location>
        <position position="593"/>
    </location>
</feature>
<protein>
    <submittedName>
        <fullName evidence="2">Uncharacterized protein</fullName>
    </submittedName>
</protein>
<proteinExistence type="predicted"/>
<dbReference type="AlphaFoldDB" id="A0AAV8VV33"/>
<name>A0AAV8VV33_9CUCU</name>
<dbReference type="EMBL" id="JANEYG010000031">
    <property type="protein sequence ID" value="KAJ8917750.1"/>
    <property type="molecule type" value="Genomic_DNA"/>
</dbReference>
<reference evidence="2 3" key="1">
    <citation type="journal article" date="2023" name="Insect Mol. Biol.">
        <title>Genome sequencing provides insights into the evolution of gene families encoding plant cell wall-degrading enzymes in longhorned beetles.</title>
        <authorList>
            <person name="Shin N.R."/>
            <person name="Okamura Y."/>
            <person name="Kirsch R."/>
            <person name="Pauchet Y."/>
        </authorList>
    </citation>
    <scope>NUCLEOTIDE SEQUENCE [LARGE SCALE GENOMIC DNA]</scope>
    <source>
        <strain evidence="2">EAD_L_NR</strain>
    </source>
</reference>
<accession>A0AAV8VV33</accession>
<organism evidence="2 3">
    <name type="scientific">Exocentrus adspersus</name>
    <dbReference type="NCBI Taxonomy" id="1586481"/>
    <lineage>
        <taxon>Eukaryota</taxon>
        <taxon>Metazoa</taxon>
        <taxon>Ecdysozoa</taxon>
        <taxon>Arthropoda</taxon>
        <taxon>Hexapoda</taxon>
        <taxon>Insecta</taxon>
        <taxon>Pterygota</taxon>
        <taxon>Neoptera</taxon>
        <taxon>Endopterygota</taxon>
        <taxon>Coleoptera</taxon>
        <taxon>Polyphaga</taxon>
        <taxon>Cucujiformia</taxon>
        <taxon>Chrysomeloidea</taxon>
        <taxon>Cerambycidae</taxon>
        <taxon>Lamiinae</taxon>
        <taxon>Acanthocinini</taxon>
        <taxon>Exocentrus</taxon>
    </lineage>
</organism>
<feature type="region of interest" description="Disordered" evidence="1">
    <location>
        <begin position="551"/>
        <end position="593"/>
    </location>
</feature>
<feature type="compositionally biased region" description="Basic and acidic residues" evidence="1">
    <location>
        <begin position="176"/>
        <end position="188"/>
    </location>
</feature>
<evidence type="ECO:0000313" key="3">
    <source>
        <dbReference type="Proteomes" id="UP001159042"/>
    </source>
</evidence>
<keyword evidence="3" id="KW-1185">Reference proteome</keyword>
<dbReference type="Proteomes" id="UP001159042">
    <property type="component" value="Unassembled WGS sequence"/>
</dbReference>
<evidence type="ECO:0000313" key="2">
    <source>
        <dbReference type="EMBL" id="KAJ8917750.1"/>
    </source>
</evidence>
<sequence>MTVEDDDACCEHEDINCECRCRCTCRKQSRRFTSPMCTRCLARERKKYVQRVIKGVTVLRNGEVVPIIESTILFKTCSCLDNYKNTIVAIQAKNNLKCQKVDYVIGGVVMSSKGPVYIISTALKRIKKKDKAKQEVYVKQEIESGMENQFQKSFKEKLSENNESCKEVSRNRECDCKPSKETNTEEQGRSCGGAIEETDNESSSPCDCDECECKEKSKIYTGPRCKKCQEKERQKYLERIVIGLKETDSHRMVPVIEVTRLLPSCDCLQNYAERILSMEARKKIESCKAQFVVGGVAMTNQGPVYMLSTALLTEKEQSCVPRKQKNKCQQTKSAPVEENGEENLKYSGCKCKQELDKFLEHKCTCEKCNETLREEPTYIMGGSTATETGTIPLIQGIYEQRCDCLERYMEKIDRLEKYRKRIEARYNLKSHSLKYTIGGVVNGPDGPVYVITGMRPPVDCECARALRRKQEEELHLQEMAKMPPTGRIKYQISGVRHTPEGNVFIISQALPIDDCSCMKLFDTYAEAHKACLDAYENFLLQTNEELEQYMAEESKRGQLEEATDGDGGEENTEEFEYDVQEEMLEEEEEKGSE</sequence>
<feature type="region of interest" description="Disordered" evidence="1">
    <location>
        <begin position="176"/>
        <end position="203"/>
    </location>
</feature>
<evidence type="ECO:0000256" key="1">
    <source>
        <dbReference type="SAM" id="MobiDB-lite"/>
    </source>
</evidence>
<gene>
    <name evidence="2" type="ORF">NQ315_005201</name>
</gene>